<sequence>MAELLNPSADILKWRIIDNQTELGQIPFDSMISYISTIKNSLAAALQDTLSPKVFHSMVFTKNVNEELSNCSFGQTEFGSYIINVICPLGEYQYNLFDNDVEELPLYRKVNLKMMESLSVINRSVADDSNELDDFVGEGKVSVNFLDSITNIISVNEAARFDINVVRSKNVPFPNNAVSNVQVDHIINQKITDVANRYRPHEPQNVMKTVYGKIENMSGNANPEDRDMLTIKLVTIGDDNEKQHIVVILNNARYYGVVSDAFEHGRIVRVCGIYKTSGRKGIIDDGTITIAE</sequence>
<dbReference type="Proteomes" id="UP000477980">
    <property type="component" value="Unassembled WGS sequence"/>
</dbReference>
<organism evidence="1 2">
    <name type="scientific">Segatella copri</name>
    <dbReference type="NCBI Taxonomy" id="165179"/>
    <lineage>
        <taxon>Bacteria</taxon>
        <taxon>Pseudomonadati</taxon>
        <taxon>Bacteroidota</taxon>
        <taxon>Bacteroidia</taxon>
        <taxon>Bacteroidales</taxon>
        <taxon>Prevotellaceae</taxon>
        <taxon>Segatella</taxon>
    </lineage>
</organism>
<dbReference type="OrthoDB" id="4393931at2"/>
<dbReference type="EMBL" id="VZAH01000109">
    <property type="protein sequence ID" value="MQP14944.1"/>
    <property type="molecule type" value="Genomic_DNA"/>
</dbReference>
<accession>A0A6G1VQU9</accession>
<gene>
    <name evidence="1" type="ORF">F7D25_11110</name>
</gene>
<dbReference type="RefSeq" id="WP_153090691.1">
    <property type="nucleotide sequence ID" value="NZ_VZAH01000109.1"/>
</dbReference>
<protein>
    <submittedName>
        <fullName evidence="1">Uncharacterized protein</fullName>
    </submittedName>
</protein>
<proteinExistence type="predicted"/>
<evidence type="ECO:0000313" key="1">
    <source>
        <dbReference type="EMBL" id="MQP14944.1"/>
    </source>
</evidence>
<reference evidence="1 2" key="1">
    <citation type="submission" date="2019-09" db="EMBL/GenBank/DDBJ databases">
        <title>Distinct polysaccharide growth profiles of human intestinal Prevotella copri isolates.</title>
        <authorList>
            <person name="Fehlner-Peach H."/>
            <person name="Magnabosco C."/>
            <person name="Raghavan V."/>
            <person name="Scher J.U."/>
            <person name="Tett A."/>
            <person name="Cox L.M."/>
            <person name="Gottsegen C."/>
            <person name="Watters A."/>
            <person name="Wiltshire- Gordon J.D."/>
            <person name="Segata N."/>
            <person name="Bonneau R."/>
            <person name="Littman D.R."/>
        </authorList>
    </citation>
    <scope>NUCLEOTIDE SEQUENCE [LARGE SCALE GENOMIC DNA]</scope>
    <source>
        <strain evidence="2">iAA917</strain>
    </source>
</reference>
<comment type="caution">
    <text evidence="1">The sequence shown here is derived from an EMBL/GenBank/DDBJ whole genome shotgun (WGS) entry which is preliminary data.</text>
</comment>
<dbReference type="AlphaFoldDB" id="A0A6G1VQU9"/>
<evidence type="ECO:0000313" key="2">
    <source>
        <dbReference type="Proteomes" id="UP000477980"/>
    </source>
</evidence>
<name>A0A6G1VQU9_9BACT</name>